<keyword evidence="3" id="KW-1185">Reference proteome</keyword>
<evidence type="ECO:0000313" key="2">
    <source>
        <dbReference type="EMBL" id="KAK7961901.1"/>
    </source>
</evidence>
<evidence type="ECO:0000313" key="3">
    <source>
        <dbReference type="Proteomes" id="UP001391051"/>
    </source>
</evidence>
<proteinExistence type="predicted"/>
<sequence>MEDYNSGDIRTYVNNMFSESAISADSRSVSLADAIDSKAEGVFLWAVLITNLILDCHEKGENWNYITARLSELPSGLSDIYAEILADVQASEDAHETYHFFVWSMLSTQRLSLREWHHIFPFIQGDQPTSFTSIANSTSFIESDEQLERKIRKVSRGLVEVKRPPKPQSLDEHEYEDDLDSRKGGAGSLDMDNGEKRLVEIIHDSVAQFFLRGNGFNILLSAYQNLLESRSMVDFERAPEQPPSMALAEGHLHIMGTCLSYLSVAELDELVQARREAIALRRTDWRESDSRYAVKGCIRRRPPHPPTPPFPLPYAG</sequence>
<organism evidence="2 3">
    <name type="scientific">Apiospora aurea</name>
    <dbReference type="NCBI Taxonomy" id="335848"/>
    <lineage>
        <taxon>Eukaryota</taxon>
        <taxon>Fungi</taxon>
        <taxon>Dikarya</taxon>
        <taxon>Ascomycota</taxon>
        <taxon>Pezizomycotina</taxon>
        <taxon>Sordariomycetes</taxon>
        <taxon>Xylariomycetidae</taxon>
        <taxon>Amphisphaeriales</taxon>
        <taxon>Apiosporaceae</taxon>
        <taxon>Apiospora</taxon>
    </lineage>
</organism>
<dbReference type="PANTHER" id="PTHR10039">
    <property type="entry name" value="AMELOGENIN"/>
    <property type="match status" value="1"/>
</dbReference>
<accession>A0ABR1QRA5</accession>
<feature type="region of interest" description="Disordered" evidence="1">
    <location>
        <begin position="162"/>
        <end position="188"/>
    </location>
</feature>
<dbReference type="PANTHER" id="PTHR10039:SF14">
    <property type="entry name" value="NACHT DOMAIN-CONTAINING PROTEIN"/>
    <property type="match status" value="1"/>
</dbReference>
<comment type="caution">
    <text evidence="2">The sequence shown here is derived from an EMBL/GenBank/DDBJ whole genome shotgun (WGS) entry which is preliminary data.</text>
</comment>
<name>A0ABR1QRA5_9PEZI</name>
<dbReference type="EMBL" id="JAQQWE010000002">
    <property type="protein sequence ID" value="KAK7961901.1"/>
    <property type="molecule type" value="Genomic_DNA"/>
</dbReference>
<dbReference type="RefSeq" id="XP_066704012.1">
    <property type="nucleotide sequence ID" value="XM_066838948.1"/>
</dbReference>
<dbReference type="GeneID" id="92072010"/>
<gene>
    <name evidence="2" type="ORF">PG986_002726</name>
</gene>
<reference evidence="2 3" key="1">
    <citation type="submission" date="2023-01" db="EMBL/GenBank/DDBJ databases">
        <title>Analysis of 21 Apiospora genomes using comparative genomics revels a genus with tremendous synthesis potential of carbohydrate active enzymes and secondary metabolites.</title>
        <authorList>
            <person name="Sorensen T."/>
        </authorList>
    </citation>
    <scope>NUCLEOTIDE SEQUENCE [LARGE SCALE GENOMIC DNA]</scope>
    <source>
        <strain evidence="2 3">CBS 24483</strain>
    </source>
</reference>
<protein>
    <submittedName>
        <fullName evidence="2">Uncharacterized protein</fullName>
    </submittedName>
</protein>
<evidence type="ECO:0000256" key="1">
    <source>
        <dbReference type="SAM" id="MobiDB-lite"/>
    </source>
</evidence>
<dbReference type="Proteomes" id="UP001391051">
    <property type="component" value="Unassembled WGS sequence"/>
</dbReference>